<evidence type="ECO:0000259" key="6">
    <source>
        <dbReference type="Pfam" id="PF00324"/>
    </source>
</evidence>
<evidence type="ECO:0000256" key="3">
    <source>
        <dbReference type="ARBA" id="ARBA00022989"/>
    </source>
</evidence>
<evidence type="ECO:0000256" key="4">
    <source>
        <dbReference type="ARBA" id="ARBA00023136"/>
    </source>
</evidence>
<dbReference type="AlphaFoldDB" id="A0A0G8AUP4"/>
<evidence type="ECO:0000313" key="7">
    <source>
        <dbReference type="EMBL" id="KKZ11567.1"/>
    </source>
</evidence>
<dbReference type="PANTHER" id="PTHR42770:SF11">
    <property type="entry name" value="INNER MEMBRANE TRANSPORT PROTEIN YBAT"/>
    <property type="match status" value="1"/>
</dbReference>
<sequence length="193" mass="19774">MASDERSERHLGLFGATALGVGAIVGGGILALAGVAFATAGPGAIVAFALNGIIAGITVASFARLSRRFPESGGIYTYAKRVLSIQVAFMVGWVVWFASIVAGVLYALGFAAFTLEGIRRLLPAAGEPWAFIVDGQGEVILAMGAIAFYTWMLTARTSGGGNAATIGKVFVFALLIGGAAWAWLAGDSGEITQ</sequence>
<feature type="domain" description="Amino acid permease/ SLC12A" evidence="6">
    <location>
        <begin position="18"/>
        <end position="106"/>
    </location>
</feature>
<gene>
    <name evidence="7" type="ORF">TQ37_06850</name>
</gene>
<reference evidence="7 8" key="1">
    <citation type="submission" date="2015-02" db="EMBL/GenBank/DDBJ databases">
        <authorList>
            <person name="Slaby B."/>
            <person name="Hentschel U."/>
        </authorList>
    </citation>
    <scope>NUCLEOTIDE SEQUENCE [LARGE SCALE GENOMIC DNA]</scope>
    <source>
        <strain evidence="7">15L</strain>
    </source>
</reference>
<feature type="non-terminal residue" evidence="7">
    <location>
        <position position="193"/>
    </location>
</feature>
<dbReference type="InterPro" id="IPR004841">
    <property type="entry name" value="AA-permease/SLC12A_dom"/>
</dbReference>
<dbReference type="GO" id="GO:0005886">
    <property type="term" value="C:plasma membrane"/>
    <property type="evidence" value="ECO:0007669"/>
    <property type="project" value="UniProtKB-SubCell"/>
</dbReference>
<reference evidence="7 8" key="2">
    <citation type="submission" date="2015-05" db="EMBL/GenBank/DDBJ databases">
        <title>Lifestyle Evolution in Cyanobacterial Symbionts of Sponges.</title>
        <authorList>
            <person name="Burgsdorf I."/>
            <person name="Slaby B.M."/>
            <person name="Handley K.M."/>
            <person name="Haber M."/>
            <person name="Blom J."/>
            <person name="Marshall C.W."/>
            <person name="Gilbert J.A."/>
            <person name="Hentschel U."/>
            <person name="Steindler L."/>
        </authorList>
    </citation>
    <scope>NUCLEOTIDE SEQUENCE [LARGE SCALE GENOMIC DNA]</scope>
    <source>
        <strain evidence="7">15L</strain>
    </source>
</reference>
<keyword evidence="3 5" id="KW-1133">Transmembrane helix</keyword>
<dbReference type="InterPro" id="IPR050367">
    <property type="entry name" value="APC_superfamily"/>
</dbReference>
<feature type="transmembrane region" description="Helical" evidence="5">
    <location>
        <begin position="163"/>
        <end position="184"/>
    </location>
</feature>
<feature type="transmembrane region" description="Helical" evidence="5">
    <location>
        <begin position="87"/>
        <end position="109"/>
    </location>
</feature>
<keyword evidence="4 5" id="KW-0472">Membrane</keyword>
<dbReference type="Pfam" id="PF00324">
    <property type="entry name" value="AA_permease"/>
    <property type="match status" value="1"/>
</dbReference>
<dbReference type="PANTHER" id="PTHR42770">
    <property type="entry name" value="AMINO ACID TRANSPORTER-RELATED"/>
    <property type="match status" value="1"/>
</dbReference>
<keyword evidence="2 5" id="KW-0812">Transmembrane</keyword>
<evidence type="ECO:0000256" key="2">
    <source>
        <dbReference type="ARBA" id="ARBA00022692"/>
    </source>
</evidence>
<organism evidence="7 8">
    <name type="scientific">Candidatus Synechococcus spongiarum 15L</name>
    <dbReference type="NCBI Taxonomy" id="1608419"/>
    <lineage>
        <taxon>Bacteria</taxon>
        <taxon>Bacillati</taxon>
        <taxon>Cyanobacteriota</taxon>
        <taxon>Cyanophyceae</taxon>
        <taxon>Synechococcales</taxon>
        <taxon>Synechococcaceae</taxon>
        <taxon>Synechococcus</taxon>
    </lineage>
</organism>
<protein>
    <recommendedName>
        <fullName evidence="6">Amino acid permease/ SLC12A domain-containing protein</fullName>
    </recommendedName>
</protein>
<dbReference type="Proteomes" id="UP000035037">
    <property type="component" value="Unassembled WGS sequence"/>
</dbReference>
<evidence type="ECO:0000256" key="1">
    <source>
        <dbReference type="ARBA" id="ARBA00004141"/>
    </source>
</evidence>
<dbReference type="Gene3D" id="1.20.1740.10">
    <property type="entry name" value="Amino acid/polyamine transporter I"/>
    <property type="match status" value="1"/>
</dbReference>
<evidence type="ECO:0000313" key="8">
    <source>
        <dbReference type="Proteomes" id="UP000035037"/>
    </source>
</evidence>
<feature type="transmembrane region" description="Helical" evidence="5">
    <location>
        <begin position="44"/>
        <end position="66"/>
    </location>
</feature>
<evidence type="ECO:0000256" key="5">
    <source>
        <dbReference type="SAM" id="Phobius"/>
    </source>
</evidence>
<accession>A0A0G8AUP4</accession>
<comment type="caution">
    <text evidence="7">The sequence shown here is derived from an EMBL/GenBank/DDBJ whole genome shotgun (WGS) entry which is preliminary data.</text>
</comment>
<proteinExistence type="predicted"/>
<dbReference type="GO" id="GO:0022857">
    <property type="term" value="F:transmembrane transporter activity"/>
    <property type="evidence" value="ECO:0007669"/>
    <property type="project" value="InterPro"/>
</dbReference>
<comment type="subcellular location">
    <subcellularLocation>
        <location evidence="1">Membrane</location>
        <topology evidence="1">Multi-pass membrane protein</topology>
    </subcellularLocation>
</comment>
<name>A0A0G8AUP4_9SYNE</name>
<feature type="transmembrane region" description="Helical" evidence="5">
    <location>
        <begin position="12"/>
        <end position="38"/>
    </location>
</feature>
<dbReference type="EMBL" id="JYFQ01000139">
    <property type="protein sequence ID" value="KKZ11567.1"/>
    <property type="molecule type" value="Genomic_DNA"/>
</dbReference>
<feature type="transmembrane region" description="Helical" evidence="5">
    <location>
        <begin position="129"/>
        <end position="151"/>
    </location>
</feature>